<sequence>MSQPASPSHSAQCSTPQQTQRKCFSAHLRATADCGFLSLFSFPRRPSDTRRRACGAGCSPLVCSEREINSSCLTVEALSRVCGPGRSLFPDGCSAPSQQARGVELRLQTNAVAVSAVLVGLSAIQRERWACKRNECWFEDTLPHLGEAHFKQAFRVCVATFRYLVESCRSELQRQDTNIRNAIAVERRVAVGLYRLCSSAEECTIAHLFGIGRSTVNVAFRDFCNAVLAQLEGEWLRMISPDDMAAHMREFYAPFGSQSPAVCDDLKMSQDGSHATGNRRPDCNHCAACEVGKAQRSCKQSEKQHPNRKTPTRPSETHRPINWRTKAQDPGQNVAPKNSISMEAQIKEIIQELGPAWGQMPTWWMS</sequence>
<reference evidence="2 3" key="1">
    <citation type="journal article" date="2020" name="Cell">
        <title>Large-Scale Comparative Analyses of Tick Genomes Elucidate Their Genetic Diversity and Vector Capacities.</title>
        <authorList>
            <consortium name="Tick Genome and Microbiome Consortium (TIGMIC)"/>
            <person name="Jia N."/>
            <person name="Wang J."/>
            <person name="Shi W."/>
            <person name="Du L."/>
            <person name="Sun Y."/>
            <person name="Zhan W."/>
            <person name="Jiang J.F."/>
            <person name="Wang Q."/>
            <person name="Zhang B."/>
            <person name="Ji P."/>
            <person name="Bell-Sakyi L."/>
            <person name="Cui X.M."/>
            <person name="Yuan T.T."/>
            <person name="Jiang B.G."/>
            <person name="Yang W.F."/>
            <person name="Lam T.T."/>
            <person name="Chang Q.C."/>
            <person name="Ding S.J."/>
            <person name="Wang X.J."/>
            <person name="Zhu J.G."/>
            <person name="Ruan X.D."/>
            <person name="Zhao L."/>
            <person name="Wei J.T."/>
            <person name="Ye R.Z."/>
            <person name="Que T.C."/>
            <person name="Du C.H."/>
            <person name="Zhou Y.H."/>
            <person name="Cheng J.X."/>
            <person name="Dai P.F."/>
            <person name="Guo W.B."/>
            <person name="Han X.H."/>
            <person name="Huang E.J."/>
            <person name="Li L.F."/>
            <person name="Wei W."/>
            <person name="Gao Y.C."/>
            <person name="Liu J.Z."/>
            <person name="Shao H.Z."/>
            <person name="Wang X."/>
            <person name="Wang C.C."/>
            <person name="Yang T.C."/>
            <person name="Huo Q.B."/>
            <person name="Li W."/>
            <person name="Chen H.Y."/>
            <person name="Chen S.E."/>
            <person name="Zhou L.G."/>
            <person name="Ni X.B."/>
            <person name="Tian J.H."/>
            <person name="Sheng Y."/>
            <person name="Liu T."/>
            <person name="Pan Y.S."/>
            <person name="Xia L.Y."/>
            <person name="Li J."/>
            <person name="Zhao F."/>
            <person name="Cao W.C."/>
        </authorList>
    </citation>
    <scope>NUCLEOTIDE SEQUENCE [LARGE SCALE GENOMIC DNA]</scope>
    <source>
        <strain evidence="2">HaeL-2018</strain>
    </source>
</reference>
<proteinExistence type="predicted"/>
<accession>A0A9J6GHB5</accession>
<dbReference type="VEuPathDB" id="VectorBase:HLOH_055931"/>
<gene>
    <name evidence="2" type="ORF">HPB48_000453</name>
</gene>
<organism evidence="2 3">
    <name type="scientific">Haemaphysalis longicornis</name>
    <name type="common">Bush tick</name>
    <dbReference type="NCBI Taxonomy" id="44386"/>
    <lineage>
        <taxon>Eukaryota</taxon>
        <taxon>Metazoa</taxon>
        <taxon>Ecdysozoa</taxon>
        <taxon>Arthropoda</taxon>
        <taxon>Chelicerata</taxon>
        <taxon>Arachnida</taxon>
        <taxon>Acari</taxon>
        <taxon>Parasitiformes</taxon>
        <taxon>Ixodida</taxon>
        <taxon>Ixodoidea</taxon>
        <taxon>Ixodidae</taxon>
        <taxon>Haemaphysalinae</taxon>
        <taxon>Haemaphysalis</taxon>
    </lineage>
</organism>
<dbReference type="OrthoDB" id="6627079at2759"/>
<evidence type="ECO:0000313" key="2">
    <source>
        <dbReference type="EMBL" id="KAH9374789.1"/>
    </source>
</evidence>
<comment type="caution">
    <text evidence="2">The sequence shown here is derived from an EMBL/GenBank/DDBJ whole genome shotgun (WGS) entry which is preliminary data.</text>
</comment>
<dbReference type="Proteomes" id="UP000821853">
    <property type="component" value="Chromosome 5"/>
</dbReference>
<evidence type="ECO:0008006" key="4">
    <source>
        <dbReference type="Google" id="ProtNLM"/>
    </source>
</evidence>
<dbReference type="AlphaFoldDB" id="A0A9J6GHB5"/>
<evidence type="ECO:0000313" key="3">
    <source>
        <dbReference type="Proteomes" id="UP000821853"/>
    </source>
</evidence>
<protein>
    <recommendedName>
        <fullName evidence="4">Transposase Helix-turn-helix domain-containing protein</fullName>
    </recommendedName>
</protein>
<dbReference type="EMBL" id="JABSTR010000007">
    <property type="protein sequence ID" value="KAH9374789.1"/>
    <property type="molecule type" value="Genomic_DNA"/>
</dbReference>
<evidence type="ECO:0000256" key="1">
    <source>
        <dbReference type="SAM" id="MobiDB-lite"/>
    </source>
</evidence>
<name>A0A9J6GHB5_HAELO</name>
<keyword evidence="3" id="KW-1185">Reference proteome</keyword>
<feature type="region of interest" description="Disordered" evidence="1">
    <location>
        <begin position="297"/>
        <end position="336"/>
    </location>
</feature>